<name>X1LN23_9ZZZZ</name>
<sequence length="36" mass="4076">MIYIGCAGWCLSRPSLDEFPLSGSHLQRYATRLYAV</sequence>
<feature type="non-terminal residue" evidence="1">
    <location>
        <position position="36"/>
    </location>
</feature>
<evidence type="ECO:0000313" key="1">
    <source>
        <dbReference type="EMBL" id="GAH95513.1"/>
    </source>
</evidence>
<organism evidence="1">
    <name type="scientific">marine sediment metagenome</name>
    <dbReference type="NCBI Taxonomy" id="412755"/>
    <lineage>
        <taxon>unclassified sequences</taxon>
        <taxon>metagenomes</taxon>
        <taxon>ecological metagenomes</taxon>
    </lineage>
</organism>
<comment type="caution">
    <text evidence="1">The sequence shown here is derived from an EMBL/GenBank/DDBJ whole genome shotgun (WGS) entry which is preliminary data.</text>
</comment>
<dbReference type="EMBL" id="BARV01001379">
    <property type="protein sequence ID" value="GAH95513.1"/>
    <property type="molecule type" value="Genomic_DNA"/>
</dbReference>
<gene>
    <name evidence="1" type="ORF">S06H3_04050</name>
</gene>
<protein>
    <recommendedName>
        <fullName evidence="2">DUF72 domain-containing protein</fullName>
    </recommendedName>
</protein>
<dbReference type="AlphaFoldDB" id="X1LN23"/>
<accession>X1LN23</accession>
<proteinExistence type="predicted"/>
<reference evidence="1" key="1">
    <citation type="journal article" date="2014" name="Front. Microbiol.">
        <title>High frequency of phylogenetically diverse reductive dehalogenase-homologous genes in deep subseafloor sedimentary metagenomes.</title>
        <authorList>
            <person name="Kawai M."/>
            <person name="Futagami T."/>
            <person name="Toyoda A."/>
            <person name="Takaki Y."/>
            <person name="Nishi S."/>
            <person name="Hori S."/>
            <person name="Arai W."/>
            <person name="Tsubouchi T."/>
            <person name="Morono Y."/>
            <person name="Uchiyama I."/>
            <person name="Ito T."/>
            <person name="Fujiyama A."/>
            <person name="Inagaki F."/>
            <person name="Takami H."/>
        </authorList>
    </citation>
    <scope>NUCLEOTIDE SEQUENCE</scope>
    <source>
        <strain evidence="1">Expedition CK06-06</strain>
    </source>
</reference>
<evidence type="ECO:0008006" key="2">
    <source>
        <dbReference type="Google" id="ProtNLM"/>
    </source>
</evidence>